<dbReference type="Pfam" id="PF13191">
    <property type="entry name" value="AAA_16"/>
    <property type="match status" value="1"/>
</dbReference>
<dbReference type="InterPro" id="IPR036388">
    <property type="entry name" value="WH-like_DNA-bd_sf"/>
</dbReference>
<dbReference type="InterPro" id="IPR000792">
    <property type="entry name" value="Tscrpt_reg_LuxR_C"/>
</dbReference>
<dbReference type="CDD" id="cd06170">
    <property type="entry name" value="LuxR_C_like"/>
    <property type="match status" value="1"/>
</dbReference>
<dbReference type="PRINTS" id="PR00038">
    <property type="entry name" value="HTHLUXR"/>
</dbReference>
<keyword evidence="1" id="KW-0547">Nucleotide-binding</keyword>
<dbReference type="InterPro" id="IPR041664">
    <property type="entry name" value="AAA_16"/>
</dbReference>
<evidence type="ECO:0000256" key="2">
    <source>
        <dbReference type="ARBA" id="ARBA00022840"/>
    </source>
</evidence>
<dbReference type="InterPro" id="IPR027417">
    <property type="entry name" value="P-loop_NTPase"/>
</dbReference>
<reference evidence="4 5" key="1">
    <citation type="submission" date="2024-06" db="EMBL/GenBank/DDBJ databases">
        <title>The Natural Products Discovery Center: Release of the First 8490 Sequenced Strains for Exploring Actinobacteria Biosynthetic Diversity.</title>
        <authorList>
            <person name="Kalkreuter E."/>
            <person name="Kautsar S.A."/>
            <person name="Yang D."/>
            <person name="Bader C.D."/>
            <person name="Teijaro C.N."/>
            <person name="Fluegel L."/>
            <person name="Davis C.M."/>
            <person name="Simpson J.R."/>
            <person name="Lauterbach L."/>
            <person name="Steele A.D."/>
            <person name="Gui C."/>
            <person name="Meng S."/>
            <person name="Li G."/>
            <person name="Viehrig K."/>
            <person name="Ye F."/>
            <person name="Su P."/>
            <person name="Kiefer A.F."/>
            <person name="Nichols A."/>
            <person name="Cepeda A.J."/>
            <person name="Yan W."/>
            <person name="Fan B."/>
            <person name="Jiang Y."/>
            <person name="Adhikari A."/>
            <person name="Zheng C.-J."/>
            <person name="Schuster L."/>
            <person name="Cowan T.M."/>
            <person name="Smanski M.J."/>
            <person name="Chevrette M.G."/>
            <person name="De Carvalho L.P.S."/>
            <person name="Shen B."/>
        </authorList>
    </citation>
    <scope>NUCLEOTIDE SEQUENCE [LARGE SCALE GENOMIC DNA]</scope>
    <source>
        <strain evidence="4 5">NPDC050100</strain>
    </source>
</reference>
<dbReference type="PANTHER" id="PTHR16305:SF35">
    <property type="entry name" value="TRANSCRIPTIONAL ACTIVATOR DOMAIN"/>
    <property type="match status" value="1"/>
</dbReference>
<dbReference type="SUPFAM" id="SSF48452">
    <property type="entry name" value="TPR-like"/>
    <property type="match status" value="1"/>
</dbReference>
<name>A0ABV3GEJ8_MICGL</name>
<evidence type="ECO:0000259" key="3">
    <source>
        <dbReference type="PROSITE" id="PS50043"/>
    </source>
</evidence>
<dbReference type="Proteomes" id="UP001551675">
    <property type="component" value="Unassembled WGS sequence"/>
</dbReference>
<evidence type="ECO:0000256" key="1">
    <source>
        <dbReference type="ARBA" id="ARBA00022741"/>
    </source>
</evidence>
<gene>
    <name evidence="4" type="ORF">AB0I59_15600</name>
</gene>
<comment type="caution">
    <text evidence="4">The sequence shown here is derived from an EMBL/GenBank/DDBJ whole genome shotgun (WGS) entry which is preliminary data.</text>
</comment>
<dbReference type="PROSITE" id="PS00622">
    <property type="entry name" value="HTH_LUXR_1"/>
    <property type="match status" value="1"/>
</dbReference>
<organism evidence="4 5">
    <name type="scientific">Microtetraspora glauca</name>
    <dbReference type="NCBI Taxonomy" id="1996"/>
    <lineage>
        <taxon>Bacteria</taxon>
        <taxon>Bacillati</taxon>
        <taxon>Actinomycetota</taxon>
        <taxon>Actinomycetes</taxon>
        <taxon>Streptosporangiales</taxon>
        <taxon>Streptosporangiaceae</taxon>
        <taxon>Microtetraspora</taxon>
    </lineage>
</organism>
<dbReference type="InterPro" id="IPR011990">
    <property type="entry name" value="TPR-like_helical_dom_sf"/>
</dbReference>
<sequence>MSDLPTDRLLERDSEISALSAGVEGAGAGIGSFFVVIGPSGIGKTRLLGGARRMASEGGLRVLAANGSPFEREYAFGLVRQLFEGVLMRADDAEREQLLSGATAEVRHLFGLAFGLTAGEGAHSSEMNLFHGLFWLTVNICRRSPVLLAVDDLHWADDASLRFLAYLQRRLRDVRLMVVAATRPSDPAAAEALLDVVLTYPECRMLQPRPLSEAAVGIVLGEILGETPGPEVVSAYHAATGGNPLLLVETVRALGVRRAGPAGMDDARISEIGTRAVGRHVSVELGRLSPAARRTAEMVTVLGRHADVGHIAALTGLDYATVQSAVHELEDAHILSTESEDASVGFVHPVVRSAVYERLDPADRVRCHLAAAALLTREGRRLDEAAGHLLALPSPEPEHVAVLRQAAKQALERGTPESAHVYLAHALTGSMGQRERLDLLREAITAALLVDGEAALGHLDVALRLTHDPVETGELLCLSGLTKSLVGRSTTMIAQMVEAITRLPDDADDLRRGLEAALLDAPLAAVGAESVLRRIPELVRLPRSDTLNAALLECMIAGNECYAGDPRGAARAQAALRHPQMLEAAAKGATAGLLGHFTLMVGDPDRGIDAYGLLIAEVRRRGSSIALGTSLTCRAMGWLRKGELAEAENDLREVIQIRRISPVGTVLTMAQGLLAEVLVEQGRIDEASEILQEADLPAQLPQNGIFYTCLHARARILATGGFHDRALDAALAAGSRFAGHNGINPAIVAWRSQAALCLHALGEPDRARAYADEEIELAERWGAPDTIGRALRVAGLVGPPSTMPKLLERSVEVLRRSPARLELAHALVDLGACERRNGHLSVARALLYEGMEIAQRCHAVPLAKSARSELAATGARPRRSYLTGPESLTPSEARVVGLAADGLTNSQIAQRLYITVKTVEVHLSNAYQKLGIRRRHQLRDALPAQV</sequence>
<dbReference type="SUPFAM" id="SSF52540">
    <property type="entry name" value="P-loop containing nucleoside triphosphate hydrolases"/>
    <property type="match status" value="1"/>
</dbReference>
<keyword evidence="5" id="KW-1185">Reference proteome</keyword>
<evidence type="ECO:0000313" key="5">
    <source>
        <dbReference type="Proteomes" id="UP001551675"/>
    </source>
</evidence>
<accession>A0ABV3GEJ8</accession>
<evidence type="ECO:0000313" key="4">
    <source>
        <dbReference type="EMBL" id="MEV0970063.1"/>
    </source>
</evidence>
<dbReference type="InterPro" id="IPR016032">
    <property type="entry name" value="Sig_transdc_resp-reg_C-effctor"/>
</dbReference>
<dbReference type="SUPFAM" id="SSF46894">
    <property type="entry name" value="C-terminal effector domain of the bipartite response regulators"/>
    <property type="match status" value="1"/>
</dbReference>
<dbReference type="Gene3D" id="1.25.40.10">
    <property type="entry name" value="Tetratricopeptide repeat domain"/>
    <property type="match status" value="1"/>
</dbReference>
<proteinExistence type="predicted"/>
<dbReference type="PANTHER" id="PTHR16305">
    <property type="entry name" value="TESTICULAR SOLUBLE ADENYLYL CYCLASE"/>
    <property type="match status" value="1"/>
</dbReference>
<dbReference type="SMART" id="SM00421">
    <property type="entry name" value="HTH_LUXR"/>
    <property type="match status" value="1"/>
</dbReference>
<keyword evidence="2" id="KW-0067">ATP-binding</keyword>
<feature type="domain" description="HTH luxR-type" evidence="3">
    <location>
        <begin position="881"/>
        <end position="946"/>
    </location>
</feature>
<dbReference type="PROSITE" id="PS50043">
    <property type="entry name" value="HTH_LUXR_2"/>
    <property type="match status" value="1"/>
</dbReference>
<dbReference type="EMBL" id="JBFALK010000007">
    <property type="protein sequence ID" value="MEV0970063.1"/>
    <property type="molecule type" value="Genomic_DNA"/>
</dbReference>
<dbReference type="Pfam" id="PF00196">
    <property type="entry name" value="GerE"/>
    <property type="match status" value="1"/>
</dbReference>
<protein>
    <submittedName>
        <fullName evidence="4">AAA family ATPase</fullName>
    </submittedName>
</protein>
<dbReference type="RefSeq" id="WP_061258463.1">
    <property type="nucleotide sequence ID" value="NZ_JBFALK010000007.1"/>
</dbReference>
<dbReference type="Gene3D" id="1.10.10.10">
    <property type="entry name" value="Winged helix-like DNA-binding domain superfamily/Winged helix DNA-binding domain"/>
    <property type="match status" value="1"/>
</dbReference>